<sequence length="136" mass="15132">MGRQTRLQRVSRKSSLPFYLGIIAATIADEQQAVIAGNKHSHSYSVLNCSNLTVEHSLGAELRPRTRTARALAVGMDLLCHTCSPSGFVKSLSSERHVPCIYVYVLPETYSNYCCGIKCVRAIRQLERAELFSTQQ</sequence>
<proteinExistence type="predicted"/>
<accession>A0A1E3PZ64</accession>
<gene>
    <name evidence="1" type="ORF">LIPSTDRAFT_174639</name>
</gene>
<organism evidence="1 2">
    <name type="scientific">Lipomyces starkeyi NRRL Y-11557</name>
    <dbReference type="NCBI Taxonomy" id="675824"/>
    <lineage>
        <taxon>Eukaryota</taxon>
        <taxon>Fungi</taxon>
        <taxon>Dikarya</taxon>
        <taxon>Ascomycota</taxon>
        <taxon>Saccharomycotina</taxon>
        <taxon>Lipomycetes</taxon>
        <taxon>Lipomycetales</taxon>
        <taxon>Lipomycetaceae</taxon>
        <taxon>Lipomyces</taxon>
    </lineage>
</organism>
<reference evidence="1 2" key="1">
    <citation type="journal article" date="2016" name="Proc. Natl. Acad. Sci. U.S.A.">
        <title>Comparative genomics of biotechnologically important yeasts.</title>
        <authorList>
            <person name="Riley R."/>
            <person name="Haridas S."/>
            <person name="Wolfe K.H."/>
            <person name="Lopes M.R."/>
            <person name="Hittinger C.T."/>
            <person name="Goeker M."/>
            <person name="Salamov A.A."/>
            <person name="Wisecaver J.H."/>
            <person name="Long T.M."/>
            <person name="Calvey C.H."/>
            <person name="Aerts A.L."/>
            <person name="Barry K.W."/>
            <person name="Choi C."/>
            <person name="Clum A."/>
            <person name="Coughlan A.Y."/>
            <person name="Deshpande S."/>
            <person name="Douglass A.P."/>
            <person name="Hanson S.J."/>
            <person name="Klenk H.-P."/>
            <person name="LaButti K.M."/>
            <person name="Lapidus A."/>
            <person name="Lindquist E.A."/>
            <person name="Lipzen A.M."/>
            <person name="Meier-Kolthoff J.P."/>
            <person name="Ohm R.A."/>
            <person name="Otillar R.P."/>
            <person name="Pangilinan J.L."/>
            <person name="Peng Y."/>
            <person name="Rokas A."/>
            <person name="Rosa C.A."/>
            <person name="Scheuner C."/>
            <person name="Sibirny A.A."/>
            <person name="Slot J.C."/>
            <person name="Stielow J.B."/>
            <person name="Sun H."/>
            <person name="Kurtzman C.P."/>
            <person name="Blackwell M."/>
            <person name="Grigoriev I.V."/>
            <person name="Jeffries T.W."/>
        </authorList>
    </citation>
    <scope>NUCLEOTIDE SEQUENCE [LARGE SCALE GENOMIC DNA]</scope>
    <source>
        <strain evidence="1 2">NRRL Y-11557</strain>
    </source>
</reference>
<dbReference type="EMBL" id="KV454301">
    <property type="protein sequence ID" value="ODQ70077.1"/>
    <property type="molecule type" value="Genomic_DNA"/>
</dbReference>
<name>A0A1E3PZ64_LIPST</name>
<keyword evidence="2" id="KW-1185">Reference proteome</keyword>
<protein>
    <submittedName>
        <fullName evidence="1">Uncharacterized protein</fullName>
    </submittedName>
</protein>
<evidence type="ECO:0000313" key="2">
    <source>
        <dbReference type="Proteomes" id="UP000094385"/>
    </source>
</evidence>
<dbReference type="AlphaFoldDB" id="A0A1E3PZ64"/>
<evidence type="ECO:0000313" key="1">
    <source>
        <dbReference type="EMBL" id="ODQ70077.1"/>
    </source>
</evidence>
<dbReference type="Proteomes" id="UP000094385">
    <property type="component" value="Unassembled WGS sequence"/>
</dbReference>